<keyword evidence="5" id="KW-0645">Protease</keyword>
<evidence type="ECO:0000259" key="15">
    <source>
        <dbReference type="Pfam" id="PF02225"/>
    </source>
</evidence>
<proteinExistence type="inferred from homology"/>
<keyword evidence="6" id="KW-0479">Metal-binding</keyword>
<dbReference type="InterPro" id="IPR001842">
    <property type="entry name" value="Peptidase_M36"/>
</dbReference>
<feature type="chain" id="PRO_5046059481" description="DUF11 domain-containing protein" evidence="13">
    <location>
        <begin position="22"/>
        <end position="1146"/>
    </location>
</feature>
<protein>
    <recommendedName>
        <fullName evidence="20">DUF11 domain-containing protein</fullName>
    </recommendedName>
</protein>
<keyword evidence="10" id="KW-0482">Metalloprotease</keyword>
<dbReference type="Proteomes" id="UP000837803">
    <property type="component" value="Unassembled WGS sequence"/>
</dbReference>
<evidence type="ECO:0000313" key="19">
    <source>
        <dbReference type="Proteomes" id="UP000837803"/>
    </source>
</evidence>
<dbReference type="Pfam" id="PF02128">
    <property type="entry name" value="Peptidase_M36"/>
    <property type="match status" value="1"/>
</dbReference>
<sequence length="1146" mass="123563">MPLMKVLLPLALFCLFTSLSAQEGGSPAYDFLRDRTEELGLVASDLWELRVSDEYVSTDGTQHVYVGQELYGTPIYNAQAAVHYRDDRVIYHTSNLQADIRKRGQATVPQLTAEQAFRRLGLTAQSRMLSADLVYYPMPGAQAALQLVWQLVEEDASAHVTLHMVDAATGADLYQTSLTLSCSFDEGPQGGAASAVHTHKSSTAIPSDRGDGALYNVFPFGLESPNDGTRSLLLEPADELASPYGWHDTNGVPGPEYTITRGNNAYAYRDADTTQNQPDPGIVADGGPELDFDFFFAPMQRPDSIVEASLTQLFYTTNMLHDWTYRHGFDEAAGNYQRNNYGRGGKGRDPVLAETHDSSGSNNANFSTRGDGSSGRMQMYLWGTPSLLTVLSPDDLAGERRTGRAEFGAQVGDVPLTALLAIGRDGTESPTLGCSALVNPEEVRGKIALIDRGSCTFQQKAFNAETAGAVGVVICNPNNNLITMAGAENASDIPVTIPVVMLRERDCTPLRQVITAGGEVEVALQDNNLTPLDGSFDNGVVAHEYAHGVSIRLVGGPARYTCLQNDEQMGEGWSDFFLLASTPQSATPNPDGTELRGIGVYSTSGGPGARGFRSQFYSTDFSVNNHTYDDVITDAIPHGVGETWAASLWDLYWKMVDAYGFDDDLITGTGGNNAAVRLVIEGMKYTPCSPGLVDGRDALLVADRQLSGGANACLIWEVFTRRGLGVSATQGTGLSRSDNREAFDALPSCIPTVKLLKTADTTFISPGDEITFTLTVRNDKAGPATGLTLTDTLPEGLQLAMNTVSSEVEFESTAEAVTFSVPDLAPGESYTIAYTARSAPEIASTRLLLSAADTTDANLWDILSNTGTASWMRSDSTPFAGSRAWFVPNENSAQDQVLRLRDPVTLDGPHPALRFFTKYRTEVAFDAGIVQVSTNGTDWNNVDQQFVRFGYRGIVSGSAARPLRNTPTFWGDSEGYQEAIVDLAAYRGQSIYVRYRFISDGSVGAGGWWVDEIELLSDLHTYDGLATLTTTEGDTATARVPEFGVVVNASEIVSGIGRTLPTNRSVRLYPNPATDRLAIRLQTAQAGRLQLDVFSMDGRRVLRQSSQVSQGANALDLSVADLPSGQYTVRLTEAAALTTLKLTVAH</sequence>
<evidence type="ECO:0000313" key="18">
    <source>
        <dbReference type="EMBL" id="CAH1001403.1"/>
    </source>
</evidence>
<feature type="signal peptide" evidence="13">
    <location>
        <begin position="1"/>
        <end position="21"/>
    </location>
</feature>
<dbReference type="EMBL" id="CAKLPZ010000002">
    <property type="protein sequence ID" value="CAH1001403.1"/>
    <property type="molecule type" value="Genomic_DNA"/>
</dbReference>
<dbReference type="Gene3D" id="3.50.30.30">
    <property type="match status" value="1"/>
</dbReference>
<evidence type="ECO:0000256" key="13">
    <source>
        <dbReference type="SAM" id="SignalP"/>
    </source>
</evidence>
<feature type="domain" description="FTP" evidence="16">
    <location>
        <begin position="48"/>
        <end position="90"/>
    </location>
</feature>
<dbReference type="PANTHER" id="PTHR33478:SF1">
    <property type="entry name" value="EXTRACELLULAR METALLOPROTEINASE MEP"/>
    <property type="match status" value="1"/>
</dbReference>
<accession>A0ABN8F363</accession>
<evidence type="ECO:0000256" key="1">
    <source>
        <dbReference type="ARBA" id="ARBA00001947"/>
    </source>
</evidence>
<evidence type="ECO:0008006" key="20">
    <source>
        <dbReference type="Google" id="ProtNLM"/>
    </source>
</evidence>
<dbReference type="InterPro" id="IPR027268">
    <property type="entry name" value="Peptidase_M4/M1_CTD_sf"/>
</dbReference>
<dbReference type="CDD" id="cd04818">
    <property type="entry name" value="PA_subtilisin_1"/>
    <property type="match status" value="1"/>
</dbReference>
<evidence type="ECO:0000256" key="12">
    <source>
        <dbReference type="SAM" id="MobiDB-lite"/>
    </source>
</evidence>
<dbReference type="Gene3D" id="1.10.390.10">
    <property type="entry name" value="Neutral Protease Domain 2"/>
    <property type="match status" value="1"/>
</dbReference>
<dbReference type="InterPro" id="IPR050371">
    <property type="entry name" value="Fungal_virulence_M36"/>
</dbReference>
<name>A0ABN8F363_9BACT</name>
<dbReference type="Pfam" id="PF18962">
    <property type="entry name" value="Por_Secre_tail"/>
    <property type="match status" value="1"/>
</dbReference>
<comment type="subcellular location">
    <subcellularLocation>
        <location evidence="2">Secreted</location>
    </subcellularLocation>
</comment>
<feature type="domain" description="DUF11" evidence="14">
    <location>
        <begin position="754"/>
        <end position="858"/>
    </location>
</feature>
<dbReference type="InterPro" id="IPR046450">
    <property type="entry name" value="PA_dom_sf"/>
</dbReference>
<dbReference type="NCBIfam" id="TIGR04183">
    <property type="entry name" value="Por_Secre_tail"/>
    <property type="match status" value="1"/>
</dbReference>
<dbReference type="Pfam" id="PF02225">
    <property type="entry name" value="PA"/>
    <property type="match status" value="1"/>
</dbReference>
<evidence type="ECO:0000256" key="6">
    <source>
        <dbReference type="ARBA" id="ARBA00022723"/>
    </source>
</evidence>
<feature type="domain" description="PA" evidence="15">
    <location>
        <begin position="430"/>
        <end position="506"/>
    </location>
</feature>
<evidence type="ECO:0000256" key="3">
    <source>
        <dbReference type="ARBA" id="ARBA00006006"/>
    </source>
</evidence>
<evidence type="ECO:0000259" key="16">
    <source>
        <dbReference type="Pfam" id="PF07504"/>
    </source>
</evidence>
<dbReference type="CDD" id="cd09596">
    <property type="entry name" value="M36"/>
    <property type="match status" value="1"/>
</dbReference>
<evidence type="ECO:0000259" key="17">
    <source>
        <dbReference type="Pfam" id="PF18962"/>
    </source>
</evidence>
<dbReference type="InterPro" id="IPR026444">
    <property type="entry name" value="Secre_tail"/>
</dbReference>
<comment type="cofactor">
    <cofactor evidence="1">
        <name>Zn(2+)</name>
        <dbReference type="ChEBI" id="CHEBI:29105"/>
    </cofactor>
</comment>
<evidence type="ECO:0000256" key="8">
    <source>
        <dbReference type="ARBA" id="ARBA00022801"/>
    </source>
</evidence>
<organism evidence="18 19">
    <name type="scientific">Neolewinella maritima</name>
    <dbReference type="NCBI Taxonomy" id="1383882"/>
    <lineage>
        <taxon>Bacteria</taxon>
        <taxon>Pseudomonadati</taxon>
        <taxon>Bacteroidota</taxon>
        <taxon>Saprospiria</taxon>
        <taxon>Saprospirales</taxon>
        <taxon>Lewinellaceae</taxon>
        <taxon>Neolewinella</taxon>
    </lineage>
</organism>
<dbReference type="InterPro" id="IPR003137">
    <property type="entry name" value="PA_domain"/>
</dbReference>
<dbReference type="InterPro" id="IPR047589">
    <property type="entry name" value="DUF11_rpt"/>
</dbReference>
<evidence type="ECO:0000256" key="9">
    <source>
        <dbReference type="ARBA" id="ARBA00022833"/>
    </source>
</evidence>
<feature type="domain" description="Secretion system C-terminal sorting" evidence="17">
    <location>
        <begin position="1068"/>
        <end position="1142"/>
    </location>
</feature>
<evidence type="ECO:0000259" key="14">
    <source>
        <dbReference type="Pfam" id="PF01345"/>
    </source>
</evidence>
<keyword evidence="4" id="KW-0964">Secreted</keyword>
<evidence type="ECO:0000256" key="4">
    <source>
        <dbReference type="ARBA" id="ARBA00022525"/>
    </source>
</evidence>
<evidence type="ECO:0000256" key="5">
    <source>
        <dbReference type="ARBA" id="ARBA00022670"/>
    </source>
</evidence>
<keyword evidence="19" id="KW-1185">Reference proteome</keyword>
<evidence type="ECO:0000256" key="11">
    <source>
        <dbReference type="ARBA" id="ARBA00023145"/>
    </source>
</evidence>
<keyword evidence="8" id="KW-0378">Hydrolase</keyword>
<feature type="region of interest" description="Disordered" evidence="12">
    <location>
        <begin position="341"/>
        <end position="372"/>
    </location>
</feature>
<dbReference type="Pfam" id="PF07504">
    <property type="entry name" value="FTP"/>
    <property type="match status" value="1"/>
</dbReference>
<dbReference type="Pfam" id="PF01345">
    <property type="entry name" value="DUF11"/>
    <property type="match status" value="1"/>
</dbReference>
<keyword evidence="11" id="KW-0865">Zymogen</keyword>
<keyword evidence="7 13" id="KW-0732">Signal</keyword>
<dbReference type="Gene3D" id="3.10.170.10">
    <property type="match status" value="1"/>
</dbReference>
<feature type="compositionally biased region" description="Polar residues" evidence="12">
    <location>
        <begin position="358"/>
        <end position="371"/>
    </location>
</feature>
<gene>
    <name evidence="18" type="ORF">LEM8419_02306</name>
</gene>
<dbReference type="NCBIfam" id="TIGR01451">
    <property type="entry name" value="B_ant_repeat"/>
    <property type="match status" value="1"/>
</dbReference>
<evidence type="ECO:0000256" key="7">
    <source>
        <dbReference type="ARBA" id="ARBA00022729"/>
    </source>
</evidence>
<reference evidence="18" key="1">
    <citation type="submission" date="2021-12" db="EMBL/GenBank/DDBJ databases">
        <authorList>
            <person name="Rodrigo-Torres L."/>
            <person name="Arahal R. D."/>
            <person name="Lucena T."/>
        </authorList>
    </citation>
    <scope>NUCLEOTIDE SEQUENCE</scope>
    <source>
        <strain evidence="18">CECT 8419</strain>
    </source>
</reference>
<dbReference type="PANTHER" id="PTHR33478">
    <property type="entry name" value="EXTRACELLULAR METALLOPROTEINASE MEP"/>
    <property type="match status" value="1"/>
</dbReference>
<evidence type="ECO:0000256" key="10">
    <source>
        <dbReference type="ARBA" id="ARBA00023049"/>
    </source>
</evidence>
<keyword evidence="9" id="KW-0862">Zinc</keyword>
<evidence type="ECO:0000256" key="2">
    <source>
        <dbReference type="ARBA" id="ARBA00004613"/>
    </source>
</evidence>
<feature type="compositionally biased region" description="Basic and acidic residues" evidence="12">
    <location>
        <begin position="346"/>
        <end position="357"/>
    </location>
</feature>
<dbReference type="SUPFAM" id="SSF52025">
    <property type="entry name" value="PA domain"/>
    <property type="match status" value="1"/>
</dbReference>
<dbReference type="InterPro" id="IPR011096">
    <property type="entry name" value="FTP_domain"/>
</dbReference>
<comment type="similarity">
    <text evidence="3">Belongs to the peptidase M36 family.</text>
</comment>
<dbReference type="Pfam" id="PF20773">
    <property type="entry name" value="InhA-like_MAM"/>
    <property type="match status" value="1"/>
</dbReference>
<dbReference type="SUPFAM" id="SSF55486">
    <property type="entry name" value="Metalloproteases ('zincins'), catalytic domain"/>
    <property type="match status" value="1"/>
</dbReference>
<dbReference type="InterPro" id="IPR001434">
    <property type="entry name" value="OmcB-like_DUF11"/>
</dbReference>
<dbReference type="Gene3D" id="2.60.40.740">
    <property type="match status" value="1"/>
</dbReference>
<comment type="caution">
    <text evidence="18">The sequence shown here is derived from an EMBL/GenBank/DDBJ whole genome shotgun (WGS) entry which is preliminary data.</text>
</comment>